<organism evidence="2 3">
    <name type="scientific">Ancylobacter defluvii</name>
    <dbReference type="NCBI Taxonomy" id="1282440"/>
    <lineage>
        <taxon>Bacteria</taxon>
        <taxon>Pseudomonadati</taxon>
        <taxon>Pseudomonadota</taxon>
        <taxon>Alphaproteobacteria</taxon>
        <taxon>Hyphomicrobiales</taxon>
        <taxon>Xanthobacteraceae</taxon>
        <taxon>Ancylobacter</taxon>
    </lineage>
</organism>
<dbReference type="Pfam" id="PF01979">
    <property type="entry name" value="Amidohydro_1"/>
    <property type="match status" value="1"/>
</dbReference>
<dbReference type="InterPro" id="IPR011059">
    <property type="entry name" value="Metal-dep_hydrolase_composite"/>
</dbReference>
<protein>
    <submittedName>
        <fullName evidence="2">Amidohydrolase</fullName>
    </submittedName>
</protein>
<dbReference type="InterPro" id="IPR057744">
    <property type="entry name" value="OTAase-like"/>
</dbReference>
<reference evidence="2" key="1">
    <citation type="journal article" date="2014" name="Int. J. Syst. Evol. Microbiol.">
        <title>Complete genome sequence of Corynebacterium casei LMG S-19264T (=DSM 44701T), isolated from a smear-ripened cheese.</title>
        <authorList>
            <consortium name="US DOE Joint Genome Institute (JGI-PGF)"/>
            <person name="Walter F."/>
            <person name="Albersmeier A."/>
            <person name="Kalinowski J."/>
            <person name="Ruckert C."/>
        </authorList>
    </citation>
    <scope>NUCLEOTIDE SEQUENCE</scope>
    <source>
        <strain evidence="2">VKM B-2789</strain>
    </source>
</reference>
<dbReference type="GO" id="GO:0016810">
    <property type="term" value="F:hydrolase activity, acting on carbon-nitrogen (but not peptide) bonds"/>
    <property type="evidence" value="ECO:0007669"/>
    <property type="project" value="InterPro"/>
</dbReference>
<gene>
    <name evidence="2" type="ORF">GCM10017653_10930</name>
</gene>
<proteinExistence type="predicted"/>
<reference evidence="2" key="2">
    <citation type="submission" date="2023-01" db="EMBL/GenBank/DDBJ databases">
        <authorList>
            <person name="Sun Q."/>
            <person name="Evtushenko L."/>
        </authorList>
    </citation>
    <scope>NUCLEOTIDE SEQUENCE</scope>
    <source>
        <strain evidence="2">VKM B-2789</strain>
    </source>
</reference>
<dbReference type="InterPro" id="IPR006311">
    <property type="entry name" value="TAT_signal"/>
</dbReference>
<evidence type="ECO:0000313" key="2">
    <source>
        <dbReference type="EMBL" id="GLK83024.1"/>
    </source>
</evidence>
<accession>A0A9W6JVF1</accession>
<dbReference type="PROSITE" id="PS51318">
    <property type="entry name" value="TAT"/>
    <property type="match status" value="1"/>
</dbReference>
<keyword evidence="3" id="KW-1185">Reference proteome</keyword>
<name>A0A9W6JVF1_9HYPH</name>
<sequence>MFFRPQSPPPAFSCTDPTATEAAGHTGCLCHRPELQALAARLDAGLSRRGFVAGMAATLAALGLARPARAQGAPAGPQRVLFTNVRLFDGTSASLRDGVSLLVEDNLIKSIAAATPTPPEGARVIDGGGRVLMPGLIDMHWHSIFAALPLPVMMTAEPGYIFLSAAAEAERTLMRGFTTIRDLGGPSFPLKQAIDEGLATGPRIYPCGAMITATAGHGDLRPLGELPRAAGVPGHTEQSGALAIADGEAEVMLRAREQLMQGASQLKMVGGGGVSSPRSPLDASTFTQGEMAAAVRVAGDWNTYVASHAYAPQTIRRSLDAGVTCIEHGHLMDEEIAARMAEKGIWLSTQPFLSAEDTGPLTGPSRDRALAIFAATDSLYALAKKHGIKTAFGSDMLFSPALARRQGVMLTHLARWYSGAEALKMATATNAELLALSGPRNPYPGKLGVLEEGALADMILVDGNPLEDLSLIADPEAKFRLIMKDGKIHKDTLAG</sequence>
<dbReference type="EMBL" id="BSFM01000005">
    <property type="protein sequence ID" value="GLK83024.1"/>
    <property type="molecule type" value="Genomic_DNA"/>
</dbReference>
<feature type="domain" description="Amidohydrolase-related" evidence="1">
    <location>
        <begin position="131"/>
        <end position="489"/>
    </location>
</feature>
<dbReference type="RefSeq" id="WP_213365551.1">
    <property type="nucleotide sequence ID" value="NZ_BSFM01000005.1"/>
</dbReference>
<evidence type="ECO:0000259" key="1">
    <source>
        <dbReference type="Pfam" id="PF01979"/>
    </source>
</evidence>
<comment type="caution">
    <text evidence="2">The sequence shown here is derived from an EMBL/GenBank/DDBJ whole genome shotgun (WGS) entry which is preliminary data.</text>
</comment>
<dbReference type="PANTHER" id="PTHR43135:SF3">
    <property type="entry name" value="ALPHA-D-RIBOSE 1-METHYLPHOSPHONATE 5-TRIPHOSPHATE DIPHOSPHATASE"/>
    <property type="match status" value="1"/>
</dbReference>
<dbReference type="InterPro" id="IPR051781">
    <property type="entry name" value="Metallo-dep_Hydrolase"/>
</dbReference>
<dbReference type="Gene3D" id="2.30.40.10">
    <property type="entry name" value="Urease, subunit C, domain 1"/>
    <property type="match status" value="1"/>
</dbReference>
<dbReference type="Gene3D" id="3.20.20.140">
    <property type="entry name" value="Metal-dependent hydrolases"/>
    <property type="match status" value="1"/>
</dbReference>
<dbReference type="Proteomes" id="UP001143330">
    <property type="component" value="Unassembled WGS sequence"/>
</dbReference>
<dbReference type="SUPFAM" id="SSF51556">
    <property type="entry name" value="Metallo-dependent hydrolases"/>
    <property type="match status" value="1"/>
</dbReference>
<dbReference type="InterPro" id="IPR006680">
    <property type="entry name" value="Amidohydro-rel"/>
</dbReference>
<dbReference type="InterPro" id="IPR032466">
    <property type="entry name" value="Metal_Hydrolase"/>
</dbReference>
<dbReference type="AlphaFoldDB" id="A0A9W6JVF1"/>
<evidence type="ECO:0000313" key="3">
    <source>
        <dbReference type="Proteomes" id="UP001143330"/>
    </source>
</evidence>
<dbReference type="CDD" id="cd01299">
    <property type="entry name" value="Met_dep_hydrolase_A"/>
    <property type="match status" value="1"/>
</dbReference>
<dbReference type="PANTHER" id="PTHR43135">
    <property type="entry name" value="ALPHA-D-RIBOSE 1-METHYLPHOSPHONATE 5-TRIPHOSPHATE DIPHOSPHATASE"/>
    <property type="match status" value="1"/>
</dbReference>
<dbReference type="SUPFAM" id="SSF51338">
    <property type="entry name" value="Composite domain of metallo-dependent hydrolases"/>
    <property type="match status" value="2"/>
</dbReference>